<reference evidence="2 3" key="1">
    <citation type="submission" date="2016-10" db="EMBL/GenBank/DDBJ databases">
        <authorList>
            <person name="de Groot N.N."/>
        </authorList>
    </citation>
    <scope>NUCLEOTIDE SEQUENCE [LARGE SCALE GENOMIC DNA]</scope>
    <source>
        <strain evidence="2 3">CGMCC 4.1877</strain>
    </source>
</reference>
<dbReference type="GO" id="GO:0005886">
    <property type="term" value="C:plasma membrane"/>
    <property type="evidence" value="ECO:0007669"/>
    <property type="project" value="TreeGrafter"/>
</dbReference>
<keyword evidence="3" id="KW-1185">Reference proteome</keyword>
<evidence type="ECO:0000313" key="3">
    <source>
        <dbReference type="Proteomes" id="UP000199614"/>
    </source>
</evidence>
<dbReference type="Proteomes" id="UP000199614">
    <property type="component" value="Unassembled WGS sequence"/>
</dbReference>
<dbReference type="OrthoDB" id="3468573at2"/>
<dbReference type="RefSeq" id="WP_093353136.1">
    <property type="nucleotide sequence ID" value="NZ_FOUY01000044.1"/>
</dbReference>
<evidence type="ECO:0000256" key="1">
    <source>
        <dbReference type="SAM" id="MobiDB-lite"/>
    </source>
</evidence>
<dbReference type="InterPro" id="IPR038595">
    <property type="entry name" value="LOR_sf"/>
</dbReference>
<dbReference type="PANTHER" id="PTHR23248">
    <property type="entry name" value="PHOSPHOLIPID SCRAMBLASE-RELATED"/>
    <property type="match status" value="1"/>
</dbReference>
<dbReference type="AlphaFoldDB" id="A0A1I5G8X4"/>
<dbReference type="EMBL" id="FOUY01000044">
    <property type="protein sequence ID" value="SFO32505.1"/>
    <property type="molecule type" value="Genomic_DNA"/>
</dbReference>
<dbReference type="STRING" id="260086.SAMN05216207_104436"/>
<name>A0A1I5G8X4_PSUAM</name>
<dbReference type="GO" id="GO:0017128">
    <property type="term" value="F:phospholipid scramblase activity"/>
    <property type="evidence" value="ECO:0007669"/>
    <property type="project" value="InterPro"/>
</dbReference>
<dbReference type="InterPro" id="IPR005552">
    <property type="entry name" value="Scramblase"/>
</dbReference>
<dbReference type="InterPro" id="IPR025659">
    <property type="entry name" value="Tubby-like_C"/>
</dbReference>
<feature type="region of interest" description="Disordered" evidence="1">
    <location>
        <begin position="1"/>
        <end position="24"/>
    </location>
</feature>
<evidence type="ECO:0000313" key="2">
    <source>
        <dbReference type="EMBL" id="SFO32505.1"/>
    </source>
</evidence>
<accession>A0A1I5G8X4</accession>
<dbReference type="PANTHER" id="PTHR23248:SF9">
    <property type="entry name" value="PHOSPHOLIPID SCRAMBLASE"/>
    <property type="match status" value="1"/>
</dbReference>
<gene>
    <name evidence="2" type="ORF">SAMN05216207_104436</name>
</gene>
<dbReference type="SUPFAM" id="SSF54518">
    <property type="entry name" value="Tubby C-terminal domain-like"/>
    <property type="match status" value="1"/>
</dbReference>
<sequence length="218" mass="24111">MSSHPSSVPDRPVEKAGTPNRGGTLFTEPVLVVRQRDKIVEVTNEYDVYDRHGGSLGTAVQIGQNRLAKVIRVVGKSDHFKTVHLEVRDPDGTPVLQIIRPAKIVRSRAVVQRPDGTGVGEIRQDNALGRIRFSLLADGRRIGRIVATTWWAREFTITDQDDVEVARIVQTWEGLTKAVFSTADSYVVEIHRRQGEPLASMIVASALTVDTALKQDAR</sequence>
<organism evidence="2 3">
    <name type="scientific">Pseudonocardia ammonioxydans</name>
    <dbReference type="NCBI Taxonomy" id="260086"/>
    <lineage>
        <taxon>Bacteria</taxon>
        <taxon>Bacillati</taxon>
        <taxon>Actinomycetota</taxon>
        <taxon>Actinomycetes</taxon>
        <taxon>Pseudonocardiales</taxon>
        <taxon>Pseudonocardiaceae</taxon>
        <taxon>Pseudonocardia</taxon>
    </lineage>
</organism>
<dbReference type="Gene3D" id="2.40.160.200">
    <property type="entry name" value="LURP1-related"/>
    <property type="match status" value="1"/>
</dbReference>
<dbReference type="Pfam" id="PF03803">
    <property type="entry name" value="Scramblase"/>
    <property type="match status" value="1"/>
</dbReference>
<proteinExistence type="predicted"/>
<protein>
    <submittedName>
        <fullName evidence="2">Uncharacterized protein YxjI</fullName>
    </submittedName>
</protein>